<name>A0A9P7ML99_9HYPO</name>
<dbReference type="EMBL" id="SRPS01000349">
    <property type="protein sequence ID" value="KAG5959087.1"/>
    <property type="molecule type" value="Genomic_DNA"/>
</dbReference>
<dbReference type="PANTHER" id="PTHR42067:SF1">
    <property type="entry name" value="MITOTIC APPARATUS PROTEIN P62"/>
    <property type="match status" value="1"/>
</dbReference>
<accession>A0A9P7ML99</accession>
<feature type="compositionally biased region" description="Acidic residues" evidence="2">
    <location>
        <begin position="337"/>
        <end position="347"/>
    </location>
</feature>
<comment type="caution">
    <text evidence="3">The sequence shown here is derived from an EMBL/GenBank/DDBJ whole genome shotgun (WGS) entry which is preliminary data.</text>
</comment>
<organism evidence="3 4">
    <name type="scientific">Claviceps arundinis</name>
    <dbReference type="NCBI Taxonomy" id="1623583"/>
    <lineage>
        <taxon>Eukaryota</taxon>
        <taxon>Fungi</taxon>
        <taxon>Dikarya</taxon>
        <taxon>Ascomycota</taxon>
        <taxon>Pezizomycotina</taxon>
        <taxon>Sordariomycetes</taxon>
        <taxon>Hypocreomycetidae</taxon>
        <taxon>Hypocreales</taxon>
        <taxon>Clavicipitaceae</taxon>
        <taxon>Claviceps</taxon>
    </lineage>
</organism>
<dbReference type="OrthoDB" id="8064436at2759"/>
<reference evidence="3" key="1">
    <citation type="journal article" date="2020" name="bioRxiv">
        <title>Whole genome comparisons of ergot fungi reveals the divergence and evolution of species within the genus Claviceps are the result of varying mechanisms driving genome evolution and host range expansion.</title>
        <authorList>
            <person name="Wyka S.A."/>
            <person name="Mondo S.J."/>
            <person name="Liu M."/>
            <person name="Dettman J."/>
            <person name="Nalam V."/>
            <person name="Broders K.D."/>
        </authorList>
    </citation>
    <scope>NUCLEOTIDE SEQUENCE</scope>
    <source>
        <strain evidence="3">CCC 1102</strain>
    </source>
</reference>
<evidence type="ECO:0008006" key="5">
    <source>
        <dbReference type="Google" id="ProtNLM"/>
    </source>
</evidence>
<evidence type="ECO:0000313" key="4">
    <source>
        <dbReference type="Proteomes" id="UP000784919"/>
    </source>
</evidence>
<evidence type="ECO:0000256" key="2">
    <source>
        <dbReference type="SAM" id="MobiDB-lite"/>
    </source>
</evidence>
<dbReference type="SUPFAM" id="SSF58022">
    <property type="entry name" value="XRCC4, C-terminal oligomerization domain"/>
    <property type="match status" value="1"/>
</dbReference>
<evidence type="ECO:0000313" key="3">
    <source>
        <dbReference type="EMBL" id="KAG5959087.1"/>
    </source>
</evidence>
<dbReference type="PANTHER" id="PTHR42067">
    <property type="entry name" value="YALI0C15378P"/>
    <property type="match status" value="1"/>
</dbReference>
<dbReference type="AlphaFoldDB" id="A0A9P7ML99"/>
<keyword evidence="1" id="KW-0175">Coiled coil</keyword>
<evidence type="ECO:0000256" key="1">
    <source>
        <dbReference type="SAM" id="Coils"/>
    </source>
</evidence>
<dbReference type="Proteomes" id="UP000784919">
    <property type="component" value="Unassembled WGS sequence"/>
</dbReference>
<feature type="region of interest" description="Disordered" evidence="2">
    <location>
        <begin position="208"/>
        <end position="347"/>
    </location>
</feature>
<gene>
    <name evidence="3" type="ORF">E4U56_005093</name>
</gene>
<sequence length="347" mass="37667">MAPEKVLKIPRTDQDAAFVLVHVATKGSKPLDLKLVGTEGAAPYTLKHDRVSSLRVPNSPVSEKEWQNILISVFEQELLSDIQATATVRSESSISLTIRKQVQGITQRLGDISLRYETNETIELFDWCGISADALTQSQQSAAESVSKLSGVQASVEDLKRQLDELIQAKQEDELVLLESLKDLLNEKKVKIRQQQAIIAELSVNGTIQPEEPKPADAQPQAKLLGKRATKRKATAVEAEEPDKDANPTITPEPENSDVDTATEETVSLPTDEERGGDESDDTDGDNDGDKSSPRSKSQGSAEVATKAESSKRPAATPPPPRALPFQRKKPVAAANDTEDTDSGDEL</sequence>
<feature type="coiled-coil region" evidence="1">
    <location>
        <begin position="149"/>
        <end position="198"/>
    </location>
</feature>
<proteinExistence type="predicted"/>
<protein>
    <recommendedName>
        <fullName evidence="5">Mitotic apparatus protein p62</fullName>
    </recommendedName>
</protein>
<feature type="compositionally biased region" description="Basic residues" evidence="2">
    <location>
        <begin position="225"/>
        <end position="234"/>
    </location>
</feature>